<protein>
    <submittedName>
        <fullName evidence="1">N-terminal methylation</fullName>
    </submittedName>
</protein>
<dbReference type="AlphaFoldDB" id="A0A1W1D0B3"/>
<dbReference type="EMBL" id="FPHM01000235">
    <property type="protein sequence ID" value="SFV71367.1"/>
    <property type="molecule type" value="Genomic_DNA"/>
</dbReference>
<sequence length="188" mass="20585">MENDHKQNAADSILTHIRYTQHLALTDNKHLFDNPKWQQRFWRIVFSTCSGGKQYFMIGSDDDMTSSTNASFTKEEAATDPSTGKPYFWTNSANCDTGGDGTVSKDIFLTKKFGITAITASGGCTAKHIGFDNTGRPHSGFTSSTSPNYANIITSVCTFTFTLSDNDTFAITIQPETGYAQIVGQDDS</sequence>
<accession>A0A1W1D0B3</accession>
<organism evidence="1">
    <name type="scientific">hydrothermal vent metagenome</name>
    <dbReference type="NCBI Taxonomy" id="652676"/>
    <lineage>
        <taxon>unclassified sequences</taxon>
        <taxon>metagenomes</taxon>
        <taxon>ecological metagenomes</taxon>
    </lineage>
</organism>
<reference evidence="1" key="1">
    <citation type="submission" date="2016-10" db="EMBL/GenBank/DDBJ databases">
        <authorList>
            <person name="de Groot N.N."/>
        </authorList>
    </citation>
    <scope>NUCLEOTIDE SEQUENCE</scope>
</reference>
<proteinExistence type="predicted"/>
<evidence type="ECO:0000313" key="1">
    <source>
        <dbReference type="EMBL" id="SFV71367.1"/>
    </source>
</evidence>
<name>A0A1W1D0B3_9ZZZZ</name>
<gene>
    <name evidence="1" type="ORF">MNB_SV-13-1278</name>
</gene>